<protein>
    <submittedName>
        <fullName evidence="1">CYFA0S01e00782g1_1</fullName>
    </submittedName>
</protein>
<sequence>MFTPRRLPHIRHLPSSRLFTLPPSPNPSTLPPPLSSLYFSTPPSFHTNESLSATRKANLGSMVDYLRTIIPEALRVVPDSTRLDRDIILRVAPTITPNVPMIKGSVSYITALKATQLIFTSFILGSDVKLHLTELKIDEDGQSGYGLYKGATKIVVKWVTCDDDCVHLQGTGRRLRQEAHEKHQHMEWRDVLKTLKIVSETDEQDHEHVGRVMSGLFVFELNKENDRILVHNVENIEMLDKKNLVKNVRGNLATG</sequence>
<dbReference type="EMBL" id="LK052886">
    <property type="protein sequence ID" value="CDR36353.1"/>
    <property type="molecule type" value="Genomic_DNA"/>
</dbReference>
<dbReference type="VEuPathDB" id="FungiDB:BON22_0803"/>
<reference evidence="1" key="1">
    <citation type="journal article" date="2014" name="Genome Announc.">
        <title>Genome sequence of the yeast Cyberlindnera fabianii (Hansenula fabianii).</title>
        <authorList>
            <person name="Freel K.C."/>
            <person name="Sarilar V."/>
            <person name="Neuveglise C."/>
            <person name="Devillers H."/>
            <person name="Friedrich A."/>
            <person name="Schacherer J."/>
        </authorList>
    </citation>
    <scope>NUCLEOTIDE SEQUENCE</scope>
    <source>
        <strain evidence="1">YJS4271</strain>
    </source>
</reference>
<dbReference type="OrthoDB" id="5329385at2759"/>
<evidence type="ECO:0000313" key="1">
    <source>
        <dbReference type="EMBL" id="CDR36353.1"/>
    </source>
</evidence>
<accession>A0A061ANQ4</accession>
<dbReference type="AlphaFoldDB" id="A0A061ANQ4"/>
<dbReference type="Pfam" id="PF17119">
    <property type="entry name" value="MMU163"/>
    <property type="match status" value="1"/>
</dbReference>
<name>A0A061ANQ4_CYBFA</name>
<gene>
    <name evidence="1" type="ORF">CYFA0S_01e00782g</name>
</gene>
<dbReference type="InterPro" id="IPR031342">
    <property type="entry name" value="Mug163-like"/>
</dbReference>
<proteinExistence type="predicted"/>
<dbReference type="PhylomeDB" id="A0A061ANQ4"/>
<organism evidence="1">
    <name type="scientific">Cyberlindnera fabianii</name>
    <name type="common">Yeast</name>
    <name type="synonym">Hansenula fabianii</name>
    <dbReference type="NCBI Taxonomy" id="36022"/>
    <lineage>
        <taxon>Eukaryota</taxon>
        <taxon>Fungi</taxon>
        <taxon>Dikarya</taxon>
        <taxon>Ascomycota</taxon>
        <taxon>Saccharomycotina</taxon>
        <taxon>Saccharomycetes</taxon>
        <taxon>Phaffomycetales</taxon>
        <taxon>Phaffomycetaceae</taxon>
        <taxon>Cyberlindnera</taxon>
    </lineage>
</organism>